<evidence type="ECO:0000256" key="2">
    <source>
        <dbReference type="ARBA" id="ARBA00023015"/>
    </source>
</evidence>
<keyword evidence="4" id="KW-0804">Transcription</keyword>
<evidence type="ECO:0000256" key="1">
    <source>
        <dbReference type="ARBA" id="ARBA00009437"/>
    </source>
</evidence>
<dbReference type="InterPro" id="IPR036388">
    <property type="entry name" value="WH-like_DNA-bd_sf"/>
</dbReference>
<dbReference type="RefSeq" id="WP_284300040.1">
    <property type="nucleotide sequence ID" value="NZ_BSSV01000007.1"/>
</dbReference>
<evidence type="ECO:0000313" key="6">
    <source>
        <dbReference type="EMBL" id="GLX86725.1"/>
    </source>
</evidence>
<dbReference type="InterPro" id="IPR058163">
    <property type="entry name" value="LysR-type_TF_proteobact-type"/>
</dbReference>
<dbReference type="PROSITE" id="PS50931">
    <property type="entry name" value="HTH_LYSR"/>
    <property type="match status" value="1"/>
</dbReference>
<evidence type="ECO:0000256" key="3">
    <source>
        <dbReference type="ARBA" id="ARBA00023125"/>
    </source>
</evidence>
<organism evidence="6 7">
    <name type="scientific">Thalassotalea loyana</name>
    <dbReference type="NCBI Taxonomy" id="280483"/>
    <lineage>
        <taxon>Bacteria</taxon>
        <taxon>Pseudomonadati</taxon>
        <taxon>Pseudomonadota</taxon>
        <taxon>Gammaproteobacteria</taxon>
        <taxon>Alteromonadales</taxon>
        <taxon>Colwelliaceae</taxon>
        <taxon>Thalassotalea</taxon>
    </lineage>
</organism>
<dbReference type="EMBL" id="BSSV01000007">
    <property type="protein sequence ID" value="GLX86725.1"/>
    <property type="molecule type" value="Genomic_DNA"/>
</dbReference>
<evidence type="ECO:0000313" key="7">
    <source>
        <dbReference type="Proteomes" id="UP001157134"/>
    </source>
</evidence>
<keyword evidence="7" id="KW-1185">Reference proteome</keyword>
<dbReference type="PANTHER" id="PTHR30537:SF68">
    <property type="entry name" value="TRANSCRIPTIONAL REGULATOR-RELATED"/>
    <property type="match status" value="1"/>
</dbReference>
<dbReference type="Gene3D" id="3.40.190.290">
    <property type="match status" value="1"/>
</dbReference>
<feature type="domain" description="HTH lysR-type" evidence="5">
    <location>
        <begin position="1"/>
        <end position="60"/>
    </location>
</feature>
<comment type="similarity">
    <text evidence="1">Belongs to the LysR transcriptional regulatory family.</text>
</comment>
<dbReference type="InterPro" id="IPR000847">
    <property type="entry name" value="LysR_HTH_N"/>
</dbReference>
<dbReference type="SUPFAM" id="SSF53850">
    <property type="entry name" value="Periplasmic binding protein-like II"/>
    <property type="match status" value="1"/>
</dbReference>
<dbReference type="Proteomes" id="UP001157134">
    <property type="component" value="Unassembled WGS sequence"/>
</dbReference>
<dbReference type="PANTHER" id="PTHR30537">
    <property type="entry name" value="HTH-TYPE TRANSCRIPTIONAL REGULATOR"/>
    <property type="match status" value="1"/>
</dbReference>
<evidence type="ECO:0000259" key="5">
    <source>
        <dbReference type="PROSITE" id="PS50931"/>
    </source>
</evidence>
<dbReference type="SUPFAM" id="SSF46785">
    <property type="entry name" value="Winged helix' DNA-binding domain"/>
    <property type="match status" value="1"/>
</dbReference>
<keyword evidence="2" id="KW-0805">Transcription regulation</keyword>
<dbReference type="Gene3D" id="1.10.10.10">
    <property type="entry name" value="Winged helix-like DNA-binding domain superfamily/Winged helix DNA-binding domain"/>
    <property type="match status" value="1"/>
</dbReference>
<evidence type="ECO:0000256" key="4">
    <source>
        <dbReference type="ARBA" id="ARBA00023163"/>
    </source>
</evidence>
<dbReference type="Pfam" id="PF03466">
    <property type="entry name" value="LysR_substrate"/>
    <property type="match status" value="1"/>
</dbReference>
<gene>
    <name evidence="6" type="ORF">tloyanaT_29780</name>
</gene>
<accession>A0ABQ6HIL6</accession>
<reference evidence="6 7" key="1">
    <citation type="submission" date="2023-03" db="EMBL/GenBank/DDBJ databases">
        <title>Thalassotalea loyana LMG 22536T draft genome sequence.</title>
        <authorList>
            <person name="Sawabe T."/>
        </authorList>
    </citation>
    <scope>NUCLEOTIDE SEQUENCE [LARGE SCALE GENOMIC DNA]</scope>
    <source>
        <strain evidence="6 7">LMG 22536</strain>
    </source>
</reference>
<keyword evidence="3" id="KW-0238">DNA-binding</keyword>
<dbReference type="InterPro" id="IPR005119">
    <property type="entry name" value="LysR_subst-bd"/>
</dbReference>
<dbReference type="Pfam" id="PF00126">
    <property type="entry name" value="HTH_1"/>
    <property type="match status" value="1"/>
</dbReference>
<sequence>MKRILDDIVIFCAVVETGSLKKASEKLSVPHSTVSRRIEALENNLGLTLLHRTTRDVQVSSRGQALYEETVLHIDNIKASIVIAIDDEVTFKGKLSVSMPVRAGIDFLGAWLIDFVSTHQQLELDISLSNDNKNLIKDDIDLAFRVGPLIDSSAIAIPLWDIPYGFYCHQSLFEKHDLQSTALSIEEIANLPAVVSNPITHWAVHDVTNREQLISPNKKLTVDDLGLALHSVEKGQCIAMLPKVMVNNEDVIELTIEGFAPRTRKMYAYYLGKRHAQSQIKHVIAYIKDRYYKENTK</sequence>
<comment type="caution">
    <text evidence="6">The sequence shown here is derived from an EMBL/GenBank/DDBJ whole genome shotgun (WGS) entry which is preliminary data.</text>
</comment>
<proteinExistence type="inferred from homology"/>
<protein>
    <recommendedName>
        <fullName evidence="5">HTH lysR-type domain-containing protein</fullName>
    </recommendedName>
</protein>
<name>A0ABQ6HIL6_9GAMM</name>
<dbReference type="InterPro" id="IPR036390">
    <property type="entry name" value="WH_DNA-bd_sf"/>
</dbReference>